<evidence type="ECO:0000256" key="13">
    <source>
        <dbReference type="ARBA" id="ARBA00054322"/>
    </source>
</evidence>
<feature type="compositionally biased region" description="Basic and acidic residues" evidence="14">
    <location>
        <begin position="389"/>
        <end position="419"/>
    </location>
</feature>
<evidence type="ECO:0000256" key="2">
    <source>
        <dbReference type="ARBA" id="ARBA00004514"/>
    </source>
</evidence>
<dbReference type="FunFam" id="3.40.50.150:FF:000094">
    <property type="entry name" value="Carnosine N-methyltransferase 1"/>
    <property type="match status" value="1"/>
</dbReference>
<dbReference type="GO" id="GO:0030735">
    <property type="term" value="F:carnosine N-methyltransferase activity"/>
    <property type="evidence" value="ECO:0007669"/>
    <property type="project" value="UniProtKB-EC"/>
</dbReference>
<dbReference type="SUPFAM" id="SSF53335">
    <property type="entry name" value="S-adenosyl-L-methionine-dependent methyltransferases"/>
    <property type="match status" value="1"/>
</dbReference>
<dbReference type="InterPro" id="IPR015157">
    <property type="entry name" value="TMA7"/>
</dbReference>
<evidence type="ECO:0000256" key="7">
    <source>
        <dbReference type="ARBA" id="ARBA00022490"/>
    </source>
</evidence>
<feature type="region of interest" description="Disordered" evidence="14">
    <location>
        <begin position="368"/>
        <end position="438"/>
    </location>
</feature>
<keyword evidence="9" id="KW-0808">Transferase</keyword>
<evidence type="ECO:0000256" key="10">
    <source>
        <dbReference type="ARBA" id="ARBA00022691"/>
    </source>
</evidence>
<dbReference type="OrthoDB" id="978at2759"/>
<keyword evidence="8" id="KW-0489">Methyltransferase</keyword>
<dbReference type="GO" id="GO:0035498">
    <property type="term" value="P:carnosine metabolic process"/>
    <property type="evidence" value="ECO:0007669"/>
    <property type="project" value="UniProtKB-ARBA"/>
</dbReference>
<evidence type="ECO:0000256" key="11">
    <source>
        <dbReference type="ARBA" id="ARBA00023242"/>
    </source>
</evidence>
<keyword evidence="7" id="KW-0963">Cytoplasm</keyword>
<dbReference type="GO" id="GO:0032259">
    <property type="term" value="P:methylation"/>
    <property type="evidence" value="ECO:0007669"/>
    <property type="project" value="UniProtKB-KW"/>
</dbReference>
<dbReference type="GO" id="GO:0005634">
    <property type="term" value="C:nucleus"/>
    <property type="evidence" value="ECO:0007669"/>
    <property type="project" value="UniProtKB-SubCell"/>
</dbReference>
<feature type="compositionally biased region" description="Gly residues" evidence="14">
    <location>
        <begin position="427"/>
        <end position="438"/>
    </location>
</feature>
<organism evidence="15 16">
    <name type="scientific">Asbolus verrucosus</name>
    <name type="common">Desert ironclad beetle</name>
    <dbReference type="NCBI Taxonomy" id="1661398"/>
    <lineage>
        <taxon>Eukaryota</taxon>
        <taxon>Metazoa</taxon>
        <taxon>Ecdysozoa</taxon>
        <taxon>Arthropoda</taxon>
        <taxon>Hexapoda</taxon>
        <taxon>Insecta</taxon>
        <taxon>Pterygota</taxon>
        <taxon>Neoptera</taxon>
        <taxon>Endopterygota</taxon>
        <taxon>Coleoptera</taxon>
        <taxon>Polyphaga</taxon>
        <taxon>Cucujiformia</taxon>
        <taxon>Tenebrionidae</taxon>
        <taxon>Pimeliinae</taxon>
        <taxon>Asbolus</taxon>
    </lineage>
</organism>
<evidence type="ECO:0000256" key="4">
    <source>
        <dbReference type="ARBA" id="ARBA00012003"/>
    </source>
</evidence>
<proteinExistence type="inferred from homology"/>
<dbReference type="InterPro" id="IPR029063">
    <property type="entry name" value="SAM-dependent_MTases_sf"/>
</dbReference>
<comment type="caution">
    <text evidence="15">The sequence shown here is derived from an EMBL/GenBank/DDBJ whole genome shotgun (WGS) entry which is preliminary data.</text>
</comment>
<dbReference type="AlphaFoldDB" id="A0A482VGW2"/>
<dbReference type="EMBL" id="QDEB01101784">
    <property type="protein sequence ID" value="RZC31866.1"/>
    <property type="molecule type" value="Genomic_DNA"/>
</dbReference>
<dbReference type="STRING" id="1661398.A0A482VGW2"/>
<comment type="similarity">
    <text evidence="3">Belongs to the carnosine N-methyltransferase family.</text>
</comment>
<keyword evidence="11" id="KW-0539">Nucleus</keyword>
<evidence type="ECO:0000256" key="12">
    <source>
        <dbReference type="ARBA" id="ARBA00031894"/>
    </source>
</evidence>
<evidence type="ECO:0000313" key="15">
    <source>
        <dbReference type="EMBL" id="RZC31866.1"/>
    </source>
</evidence>
<evidence type="ECO:0000256" key="6">
    <source>
        <dbReference type="ARBA" id="ARBA00015581"/>
    </source>
</evidence>
<gene>
    <name evidence="15" type="ORF">BDFB_009621</name>
</gene>
<dbReference type="Gene3D" id="3.40.50.150">
    <property type="entry name" value="Vaccinia Virus protein VP39"/>
    <property type="match status" value="1"/>
</dbReference>
<evidence type="ECO:0000256" key="5">
    <source>
        <dbReference type="ARBA" id="ARBA00015448"/>
    </source>
</evidence>
<dbReference type="Pfam" id="PF07942">
    <property type="entry name" value="CARME"/>
    <property type="match status" value="1"/>
</dbReference>
<comment type="subcellular location">
    <subcellularLocation>
        <location evidence="2">Cytoplasm</location>
        <location evidence="2">Cytosol</location>
    </subcellularLocation>
    <subcellularLocation>
        <location evidence="1">Nucleus</location>
    </subcellularLocation>
</comment>
<comment type="function">
    <text evidence="13">N-methyltransferase that catalyzes the formation of anserine (beta-alanyl-N(Pi)-methyl-L-histidine) from carnosine. Anserine, a methylated derivative of carnosine (beta-alanyl-L-histidine), is an abundant constituent of vertebrate skeletal muscles. Also methylates other L-histidine-containing di- and tripeptides such as Gly-Gly-His, Gly-His and homocarnosine (GABA-His).</text>
</comment>
<dbReference type="SMART" id="SM01296">
    <property type="entry name" value="N2227"/>
    <property type="match status" value="1"/>
</dbReference>
<evidence type="ECO:0000256" key="3">
    <source>
        <dbReference type="ARBA" id="ARBA00010086"/>
    </source>
</evidence>
<evidence type="ECO:0000256" key="8">
    <source>
        <dbReference type="ARBA" id="ARBA00022603"/>
    </source>
</evidence>
<dbReference type="InterPro" id="IPR012901">
    <property type="entry name" value="CARME"/>
</dbReference>
<protein>
    <recommendedName>
        <fullName evidence="5">Carnosine N-methyltransferase</fullName>
        <ecNumber evidence="4">2.1.1.22</ecNumber>
    </recommendedName>
    <alternativeName>
        <fullName evidence="12">Coiled-coil domain-containing protein 72 homolog</fullName>
    </alternativeName>
    <alternativeName>
        <fullName evidence="6">Translation machinery-associated protein 7 homolog</fullName>
    </alternativeName>
</protein>
<evidence type="ECO:0000313" key="16">
    <source>
        <dbReference type="Proteomes" id="UP000292052"/>
    </source>
</evidence>
<reference evidence="15 16" key="1">
    <citation type="submission" date="2017-03" db="EMBL/GenBank/DDBJ databases">
        <title>Genome of the blue death feigning beetle - Asbolus verrucosus.</title>
        <authorList>
            <person name="Rider S.D."/>
        </authorList>
    </citation>
    <scope>NUCLEOTIDE SEQUENCE [LARGE SCALE GENOMIC DNA]</scope>
    <source>
        <strain evidence="15">Butters</strain>
        <tissue evidence="15">Head and leg muscle</tissue>
    </source>
</reference>
<keyword evidence="10" id="KW-0949">S-adenosyl-L-methionine</keyword>
<evidence type="ECO:0000256" key="14">
    <source>
        <dbReference type="SAM" id="MobiDB-lite"/>
    </source>
</evidence>
<dbReference type="GO" id="GO:0005829">
    <property type="term" value="C:cytosol"/>
    <property type="evidence" value="ECO:0007669"/>
    <property type="project" value="UniProtKB-SubCell"/>
</dbReference>
<evidence type="ECO:0000256" key="9">
    <source>
        <dbReference type="ARBA" id="ARBA00022679"/>
    </source>
</evidence>
<sequence length="438" mass="49970">MNQEINGAKEEKAYFLSVLSTFKSYRDQSLLRIEHKEKCLATLPSYHKKWLSKYKKDLETFKDCIEKNSKFIPIVLQHAHTIFDNVYSNDGSSHSEINVGTLSEGLDKVQSVFKQLMRDWSALGAAERNQCYQPIIDEIILQFPAEKFDRSNINVLVPGAGLGRLAFEIASRGFACQGNEFNLFMLIVSYYVLNHCKNVDEYTIYPWIHQYCNNLTAEHQMTSVRFPDVKPMPTPESKFSMTAGDFLEVYTDSDQWHCVATCFFIDCAPNVVQFIETIHHILKPGGVWINLGPLLYHYSDMKNEKSVEPSFEVVCEVIKNIGFEMEKCKTGLKTKYCQNPKSMLQYEYDSVYFVCRKPIEVSNGNGLLDGNDEFMSSREGGKKKPLKQPKKEQKDLDESDLAHKQKLKEQQKALQEAKAKAAQKGPLVGGGIKKSGKK</sequence>
<accession>A0A482VGW2</accession>
<keyword evidence="16" id="KW-1185">Reference proteome</keyword>
<dbReference type="Pfam" id="PF09072">
    <property type="entry name" value="TMA7"/>
    <property type="match status" value="1"/>
</dbReference>
<dbReference type="PANTHER" id="PTHR12303:SF6">
    <property type="entry name" value="CARNOSINE N-METHYLTRANSFERASE"/>
    <property type="match status" value="1"/>
</dbReference>
<evidence type="ECO:0000256" key="1">
    <source>
        <dbReference type="ARBA" id="ARBA00004123"/>
    </source>
</evidence>
<name>A0A482VGW2_ASBVE</name>
<dbReference type="EC" id="2.1.1.22" evidence="4"/>
<dbReference type="Proteomes" id="UP000292052">
    <property type="component" value="Unassembled WGS sequence"/>
</dbReference>
<dbReference type="PANTHER" id="PTHR12303">
    <property type="entry name" value="CARNOSINE N-METHYLTRANSFERASE"/>
    <property type="match status" value="1"/>
</dbReference>